<evidence type="ECO:0000256" key="2">
    <source>
        <dbReference type="ARBA" id="ARBA00034078"/>
    </source>
</evidence>
<dbReference type="AlphaFoldDB" id="A0A317L378"/>
<comment type="cofactor">
    <cofactor evidence="2">
        <name>[2Fe-2S] cluster</name>
        <dbReference type="ChEBI" id="CHEBI:190135"/>
    </cofactor>
</comment>
<dbReference type="InterPro" id="IPR036390">
    <property type="entry name" value="WH_DNA-bd_sf"/>
</dbReference>
<dbReference type="GO" id="GO:0005829">
    <property type="term" value="C:cytosol"/>
    <property type="evidence" value="ECO:0007669"/>
    <property type="project" value="TreeGrafter"/>
</dbReference>
<reference evidence="4 5" key="1">
    <citation type="submission" date="2018-05" db="EMBL/GenBank/DDBJ databases">
        <title>Genomic analysis of Gracilibacillus dipsosauri DD1 reveals novel features of a salt-tolerant amylase.</title>
        <authorList>
            <person name="Deutch C.E."/>
            <person name="Yang S."/>
        </authorList>
    </citation>
    <scope>NUCLEOTIDE SEQUENCE [LARGE SCALE GENOMIC DNA]</scope>
    <source>
        <strain evidence="4 5">DD1</strain>
    </source>
</reference>
<sequence>MRLKKYTDYALRVLIYTASKRGEKASINEIADTFFISTEHIRKVVHQLSVNGYIETTRGRNGGIMLAMDPKEINIGAVIRLMENDFYLLDCFDSGTDHCVITPVCQLRHVVSEAMAAFFLVLDKYTLEDLVENSDELRLLMDMD</sequence>
<dbReference type="GO" id="GO:0003700">
    <property type="term" value="F:DNA-binding transcription factor activity"/>
    <property type="evidence" value="ECO:0007669"/>
    <property type="project" value="TreeGrafter"/>
</dbReference>
<dbReference type="Proteomes" id="UP000245624">
    <property type="component" value="Unassembled WGS sequence"/>
</dbReference>
<dbReference type="OrthoDB" id="9795923at2"/>
<organism evidence="4 5">
    <name type="scientific">Gracilibacillus dipsosauri</name>
    <dbReference type="NCBI Taxonomy" id="178340"/>
    <lineage>
        <taxon>Bacteria</taxon>
        <taxon>Bacillati</taxon>
        <taxon>Bacillota</taxon>
        <taxon>Bacilli</taxon>
        <taxon>Bacillales</taxon>
        <taxon>Bacillaceae</taxon>
        <taxon>Gracilibacillus</taxon>
    </lineage>
</organism>
<dbReference type="PROSITE" id="PS01332">
    <property type="entry name" value="HTH_RRF2_1"/>
    <property type="match status" value="1"/>
</dbReference>
<dbReference type="InterPro" id="IPR036388">
    <property type="entry name" value="WH-like_DNA-bd_sf"/>
</dbReference>
<evidence type="ECO:0000313" key="5">
    <source>
        <dbReference type="Proteomes" id="UP000245624"/>
    </source>
</evidence>
<dbReference type="RefSeq" id="WP_054860850.1">
    <property type="nucleotide sequence ID" value="NZ_QGTD01000004.1"/>
</dbReference>
<keyword evidence="1" id="KW-0238">DNA-binding</keyword>
<dbReference type="InterPro" id="IPR000944">
    <property type="entry name" value="Tscrpt_reg_Rrf2"/>
</dbReference>
<proteinExistence type="predicted"/>
<dbReference type="NCBIfam" id="TIGR00738">
    <property type="entry name" value="rrf2_super"/>
    <property type="match status" value="1"/>
</dbReference>
<dbReference type="Pfam" id="PF02082">
    <property type="entry name" value="Rrf2"/>
    <property type="match status" value="1"/>
</dbReference>
<keyword evidence="5" id="KW-1185">Reference proteome</keyword>
<dbReference type="EMBL" id="QGTD01000004">
    <property type="protein sequence ID" value="PWU70105.1"/>
    <property type="molecule type" value="Genomic_DNA"/>
</dbReference>
<dbReference type="PROSITE" id="PS51197">
    <property type="entry name" value="HTH_RRF2_2"/>
    <property type="match status" value="1"/>
</dbReference>
<dbReference type="GO" id="GO:0003677">
    <property type="term" value="F:DNA binding"/>
    <property type="evidence" value="ECO:0007669"/>
    <property type="project" value="UniProtKB-KW"/>
</dbReference>
<evidence type="ECO:0000256" key="1">
    <source>
        <dbReference type="ARBA" id="ARBA00023125"/>
    </source>
</evidence>
<protein>
    <recommendedName>
        <fullName evidence="3">HTH-type transcriptional regulator NsrR</fullName>
    </recommendedName>
</protein>
<dbReference type="PANTHER" id="PTHR33221:SF4">
    <property type="entry name" value="HTH-TYPE TRANSCRIPTIONAL REPRESSOR NSRR"/>
    <property type="match status" value="1"/>
</dbReference>
<accession>A0A317L378</accession>
<evidence type="ECO:0000256" key="3">
    <source>
        <dbReference type="ARBA" id="ARBA00040173"/>
    </source>
</evidence>
<comment type="caution">
    <text evidence="4">The sequence shown here is derived from an EMBL/GenBank/DDBJ whole genome shotgun (WGS) entry which is preliminary data.</text>
</comment>
<evidence type="ECO:0000313" key="4">
    <source>
        <dbReference type="EMBL" id="PWU70105.1"/>
    </source>
</evidence>
<name>A0A317L378_9BACI</name>
<gene>
    <name evidence="4" type="ORF">DLJ74_04085</name>
</gene>
<dbReference type="Gene3D" id="1.10.10.10">
    <property type="entry name" value="Winged helix-like DNA-binding domain superfamily/Winged helix DNA-binding domain"/>
    <property type="match status" value="1"/>
</dbReference>
<dbReference type="PANTHER" id="PTHR33221">
    <property type="entry name" value="WINGED HELIX-TURN-HELIX TRANSCRIPTIONAL REGULATOR, RRF2 FAMILY"/>
    <property type="match status" value="1"/>
</dbReference>
<dbReference type="InterPro" id="IPR030489">
    <property type="entry name" value="TR_Rrf2-type_CS"/>
</dbReference>
<dbReference type="SUPFAM" id="SSF46785">
    <property type="entry name" value="Winged helix' DNA-binding domain"/>
    <property type="match status" value="1"/>
</dbReference>